<dbReference type="Proteomes" id="UP000502415">
    <property type="component" value="Chromosome"/>
</dbReference>
<sequence length="145" mass="16149">MTQVKLDELENAMTIVDEAHGEAKAWIERDTGMIQFRDDEYLDDEAPLPGGGEEDDGTDDGRYVAIPGLRTLGLGAALPRRFAEKHMPGDRENVEDLLREADPEAGFVKLLEARGAAGEWKRFHDDETRSALQRWCDDQGLHVAG</sequence>
<gene>
    <name evidence="1" type="ORF">HH212_12795</name>
</gene>
<name>A0A7Z2ZU82_9BURK</name>
<organism evidence="1 2">
    <name type="scientific">Massilia forsythiae</name>
    <dbReference type="NCBI Taxonomy" id="2728020"/>
    <lineage>
        <taxon>Bacteria</taxon>
        <taxon>Pseudomonadati</taxon>
        <taxon>Pseudomonadota</taxon>
        <taxon>Betaproteobacteria</taxon>
        <taxon>Burkholderiales</taxon>
        <taxon>Oxalobacteraceae</taxon>
        <taxon>Telluria group</taxon>
        <taxon>Massilia</taxon>
    </lineage>
</organism>
<dbReference type="RefSeq" id="WP_170202823.1">
    <property type="nucleotide sequence ID" value="NZ_CP051685.1"/>
</dbReference>
<reference evidence="1 2" key="1">
    <citation type="submission" date="2020-04" db="EMBL/GenBank/DDBJ databases">
        <title>Genome sequencing of novel species.</title>
        <authorList>
            <person name="Heo J."/>
            <person name="Kim S.-J."/>
            <person name="Kim J.-S."/>
            <person name="Hong S.-B."/>
            <person name="Kwon S.-W."/>
        </authorList>
    </citation>
    <scope>NUCLEOTIDE SEQUENCE [LARGE SCALE GENOMIC DNA]</scope>
    <source>
        <strain evidence="1 2">GN2-R2</strain>
    </source>
</reference>
<dbReference type="KEGG" id="mfy:HH212_12795"/>
<keyword evidence="2" id="KW-1185">Reference proteome</keyword>
<evidence type="ECO:0000313" key="2">
    <source>
        <dbReference type="Proteomes" id="UP000502415"/>
    </source>
</evidence>
<dbReference type="AlphaFoldDB" id="A0A7Z2ZU82"/>
<dbReference type="EMBL" id="CP051685">
    <property type="protein sequence ID" value="QJE00792.1"/>
    <property type="molecule type" value="Genomic_DNA"/>
</dbReference>
<accession>A0A7Z2ZU82</accession>
<protein>
    <submittedName>
        <fullName evidence="1">Uncharacterized protein</fullName>
    </submittedName>
</protein>
<proteinExistence type="predicted"/>
<evidence type="ECO:0000313" key="1">
    <source>
        <dbReference type="EMBL" id="QJE00792.1"/>
    </source>
</evidence>